<dbReference type="SUPFAM" id="SSF56112">
    <property type="entry name" value="Protein kinase-like (PK-like)"/>
    <property type="match status" value="1"/>
</dbReference>
<keyword evidence="7 21" id="KW-0418">Kinase</keyword>
<keyword evidence="2 16" id="KW-0597">Phosphoprotein</keyword>
<comment type="subcellular location">
    <subcellularLocation>
        <location evidence="1">Membrane</location>
        <topology evidence="1">Single-pass membrane protein</topology>
    </subcellularLocation>
</comment>
<dbReference type="Gene3D" id="3.30.200.20">
    <property type="entry name" value="Phosphorylase Kinase, domain 1"/>
    <property type="match status" value="1"/>
</dbReference>
<evidence type="ECO:0000256" key="1">
    <source>
        <dbReference type="ARBA" id="ARBA00004167"/>
    </source>
</evidence>
<evidence type="ECO:0000256" key="14">
    <source>
        <dbReference type="ARBA" id="ARBA00051243"/>
    </source>
</evidence>
<keyword evidence="22" id="KW-1185">Reference proteome</keyword>
<feature type="compositionally biased region" description="Basic and acidic residues" evidence="17">
    <location>
        <begin position="1584"/>
        <end position="1594"/>
    </location>
</feature>
<dbReference type="InterPro" id="IPR020635">
    <property type="entry name" value="Tyr_kinase_cat_dom"/>
</dbReference>
<dbReference type="InterPro" id="IPR000033">
    <property type="entry name" value="LDLR_classB_rpt"/>
</dbReference>
<gene>
    <name evidence="21" type="ORF">X975_09542</name>
</gene>
<dbReference type="Proteomes" id="UP000054359">
    <property type="component" value="Unassembled WGS sequence"/>
</dbReference>
<keyword evidence="12 16" id="KW-0675">Receptor</keyword>
<evidence type="ECO:0000256" key="13">
    <source>
        <dbReference type="ARBA" id="ARBA00023180"/>
    </source>
</evidence>
<evidence type="ECO:0000256" key="9">
    <source>
        <dbReference type="ARBA" id="ARBA00022989"/>
    </source>
</evidence>
<dbReference type="PROSITE" id="PS50853">
    <property type="entry name" value="FN3"/>
    <property type="match status" value="5"/>
</dbReference>
<keyword evidence="4 16" id="KW-0812">Transmembrane</keyword>
<dbReference type="FunFam" id="1.10.510.10:FF:000341">
    <property type="entry name" value="Tyrosine-protein kinase receptor"/>
    <property type="match status" value="1"/>
</dbReference>
<feature type="domain" description="Protein kinase" evidence="19">
    <location>
        <begin position="1278"/>
        <end position="1547"/>
    </location>
</feature>
<dbReference type="InterPro" id="IPR017441">
    <property type="entry name" value="Protein_kinase_ATP_BS"/>
</dbReference>
<evidence type="ECO:0000256" key="4">
    <source>
        <dbReference type="ARBA" id="ARBA00022692"/>
    </source>
</evidence>
<evidence type="ECO:0000256" key="3">
    <source>
        <dbReference type="ARBA" id="ARBA00022679"/>
    </source>
</evidence>
<keyword evidence="3" id="KW-0808">Transferase</keyword>
<feature type="domain" description="Fibronectin type-III" evidence="20">
    <location>
        <begin position="875"/>
        <end position="973"/>
    </location>
</feature>
<evidence type="ECO:0000256" key="6">
    <source>
        <dbReference type="ARBA" id="ARBA00022741"/>
    </source>
</evidence>
<evidence type="ECO:0000313" key="22">
    <source>
        <dbReference type="Proteomes" id="UP000054359"/>
    </source>
</evidence>
<dbReference type="GO" id="GO:0004714">
    <property type="term" value="F:transmembrane receptor protein tyrosine kinase activity"/>
    <property type="evidence" value="ECO:0007669"/>
    <property type="project" value="UniProtKB-EC"/>
</dbReference>
<comment type="similarity">
    <text evidence="16">Belongs to the protein kinase superfamily. Tyr protein kinase family. Insulin receptor subfamily.</text>
</comment>
<accession>A0A087UXD6</accession>
<evidence type="ECO:0000256" key="11">
    <source>
        <dbReference type="ARBA" id="ARBA00023137"/>
    </source>
</evidence>
<dbReference type="PROSITE" id="PS00109">
    <property type="entry name" value="PROTEIN_KINASE_TYR"/>
    <property type="match status" value="1"/>
</dbReference>
<dbReference type="CDD" id="cd05044">
    <property type="entry name" value="PTKc_c-ros"/>
    <property type="match status" value="1"/>
</dbReference>
<name>A0A087UXD6_STEMI</name>
<evidence type="ECO:0000259" key="19">
    <source>
        <dbReference type="PROSITE" id="PS50011"/>
    </source>
</evidence>
<keyword evidence="13" id="KW-0325">Glycoprotein</keyword>
<keyword evidence="6 15" id="KW-0547">Nucleotide-binding</keyword>
<dbReference type="GO" id="GO:0005886">
    <property type="term" value="C:plasma membrane"/>
    <property type="evidence" value="ECO:0007669"/>
    <property type="project" value="TreeGrafter"/>
</dbReference>
<proteinExistence type="inferred from homology"/>
<evidence type="ECO:0000256" key="8">
    <source>
        <dbReference type="ARBA" id="ARBA00022840"/>
    </source>
</evidence>
<evidence type="ECO:0000256" key="18">
    <source>
        <dbReference type="SAM" id="Phobius"/>
    </source>
</evidence>
<dbReference type="Pfam" id="PF00041">
    <property type="entry name" value="fn3"/>
    <property type="match status" value="2"/>
</dbReference>
<dbReference type="PROSITE" id="PS00239">
    <property type="entry name" value="RECEPTOR_TYR_KIN_II"/>
    <property type="match status" value="1"/>
</dbReference>
<dbReference type="PROSITE" id="PS00107">
    <property type="entry name" value="PROTEIN_KINASE_ATP"/>
    <property type="match status" value="1"/>
</dbReference>
<dbReference type="GO" id="GO:0005524">
    <property type="term" value="F:ATP binding"/>
    <property type="evidence" value="ECO:0007669"/>
    <property type="project" value="UniProtKB-UniRule"/>
</dbReference>
<feature type="non-terminal residue" evidence="21">
    <location>
        <position position="1824"/>
    </location>
</feature>
<dbReference type="InterPro" id="IPR050122">
    <property type="entry name" value="RTK"/>
</dbReference>
<feature type="domain" description="Fibronectin type-III" evidence="20">
    <location>
        <begin position="974"/>
        <end position="1072"/>
    </location>
</feature>
<evidence type="ECO:0000313" key="21">
    <source>
        <dbReference type="EMBL" id="KFM82025.1"/>
    </source>
</evidence>
<keyword evidence="5" id="KW-0677">Repeat</keyword>
<dbReference type="InterPro" id="IPR000719">
    <property type="entry name" value="Prot_kinase_dom"/>
</dbReference>
<dbReference type="PROSITE" id="PS50011">
    <property type="entry name" value="PROTEIN_KINASE_DOM"/>
    <property type="match status" value="1"/>
</dbReference>
<evidence type="ECO:0000256" key="2">
    <source>
        <dbReference type="ARBA" id="ARBA00022553"/>
    </source>
</evidence>
<dbReference type="SUPFAM" id="SSF63825">
    <property type="entry name" value="YWTD domain"/>
    <property type="match status" value="2"/>
</dbReference>
<dbReference type="PANTHER" id="PTHR24416:SF527">
    <property type="entry name" value="PROTO-ONCOGENE TYROSINE-PROTEIN KINASE ROS"/>
    <property type="match status" value="1"/>
</dbReference>
<dbReference type="Gene3D" id="2.120.10.30">
    <property type="entry name" value="TolB, C-terminal domain"/>
    <property type="match status" value="2"/>
</dbReference>
<dbReference type="CDD" id="cd00063">
    <property type="entry name" value="FN3"/>
    <property type="match status" value="5"/>
</dbReference>
<dbReference type="SMART" id="SM00219">
    <property type="entry name" value="TyrKc"/>
    <property type="match status" value="1"/>
</dbReference>
<dbReference type="OMA" id="MSSLTWF"/>
<feature type="region of interest" description="Disordered" evidence="17">
    <location>
        <begin position="1579"/>
        <end position="1604"/>
    </location>
</feature>
<dbReference type="InterPro" id="IPR002011">
    <property type="entry name" value="Tyr_kinase_rcpt_2_CS"/>
</dbReference>
<dbReference type="InterPro" id="IPR003961">
    <property type="entry name" value="FN3_dom"/>
</dbReference>
<evidence type="ECO:0000256" key="17">
    <source>
        <dbReference type="SAM" id="MobiDB-lite"/>
    </source>
</evidence>
<dbReference type="SUPFAM" id="SSF49265">
    <property type="entry name" value="Fibronectin type III"/>
    <property type="match status" value="3"/>
</dbReference>
<keyword evidence="11" id="KW-0829">Tyrosine-protein kinase</keyword>
<dbReference type="InterPro" id="IPR011042">
    <property type="entry name" value="6-blade_b-propeller_TolB-like"/>
</dbReference>
<dbReference type="GO" id="GO:0043235">
    <property type="term" value="C:receptor complex"/>
    <property type="evidence" value="ECO:0007669"/>
    <property type="project" value="TreeGrafter"/>
</dbReference>
<dbReference type="SMART" id="SM00060">
    <property type="entry name" value="FN3"/>
    <property type="match status" value="6"/>
</dbReference>
<evidence type="ECO:0000259" key="20">
    <source>
        <dbReference type="PROSITE" id="PS50853"/>
    </source>
</evidence>
<feature type="transmembrane region" description="Helical" evidence="18">
    <location>
        <begin position="1188"/>
        <end position="1212"/>
    </location>
</feature>
<dbReference type="SMART" id="SM00135">
    <property type="entry name" value="LY"/>
    <property type="match status" value="5"/>
</dbReference>
<evidence type="ECO:0000256" key="12">
    <source>
        <dbReference type="ARBA" id="ARBA00023170"/>
    </source>
</evidence>
<dbReference type="InterPro" id="IPR008266">
    <property type="entry name" value="Tyr_kinase_AS"/>
</dbReference>
<dbReference type="PRINTS" id="PR00109">
    <property type="entry name" value="TYRKINASE"/>
</dbReference>
<comment type="catalytic activity">
    <reaction evidence="14 16">
        <text>L-tyrosyl-[protein] + ATP = O-phospho-L-tyrosyl-[protein] + ADP + H(+)</text>
        <dbReference type="Rhea" id="RHEA:10596"/>
        <dbReference type="Rhea" id="RHEA-COMP:10136"/>
        <dbReference type="Rhea" id="RHEA-COMP:20101"/>
        <dbReference type="ChEBI" id="CHEBI:15378"/>
        <dbReference type="ChEBI" id="CHEBI:30616"/>
        <dbReference type="ChEBI" id="CHEBI:46858"/>
        <dbReference type="ChEBI" id="CHEBI:61978"/>
        <dbReference type="ChEBI" id="CHEBI:456216"/>
        <dbReference type="EC" id="2.7.10.1"/>
    </reaction>
</comment>
<dbReference type="GO" id="GO:0007169">
    <property type="term" value="P:cell surface receptor protein tyrosine kinase signaling pathway"/>
    <property type="evidence" value="ECO:0007669"/>
    <property type="project" value="InterPro"/>
</dbReference>
<dbReference type="Gene3D" id="1.10.510.10">
    <property type="entry name" value="Transferase(Phosphotransferase) domain 1"/>
    <property type="match status" value="1"/>
</dbReference>
<sequence>MLFINTNTTFVYVYNTSVHNSLTRMQNISMAAGIAIDWFAPKLYWSTPVQQMISRSNLDGSQAEPLPILTMAKEIAIDSVNGYLYWATSHSVERAHLNGADHFIYMKNALFSGAHVMGLTLDFERKNVYWMVRSYEGSVMYRSHLADQNAELRSLEKPEIVGLLSEDGHGSMWYFSNRLFWLHEKLKAFVSDINGKNFAGVEGLGLNGLTSLEIIDPSLQPHPEGYDENTVKVVPHSVYEGDINIEGTSDSFNITWSPVVSVNYGTVFYEISVDDGDETYNLVTSDTVFVYPTMKYLSPYTLLRITIKAYTYWASSRQTSVSLHSPMSVPSKPLHPRIFITHKSSPLHGEETVIANFRWSRPEMANGIIVNYRVSCWLNISSANETVCDDIVNGNTLQFQSHSLIPNATYYFQVRAITDAGEGMPSDTVEAQTSIERPVPQLLLAKTDGVRVADFDFHEEKLLYSKATHPAAIAYLAEEKRVFWMEEEGAIMVSSLDGTNISLIKHLASEGSCLTVDWVGRQLYWAEVNKKESSSSVWSVDLSYNTSPKQIFNRSSVIKSLEVEPFSRSLIWTVVSGNSCSLMISDVSGSNIRPFFSRTLEYQTNKMKVKRMTGNNVSCNCNPSITRVGQAMTVDSTNSSRPQILWVDGNFGHIWSSDINGCLCQLLINTTEINDNGLPPTSLTVDKSHIYVLYSNKTLGKVYSMSKRNEISEYLTQQPIFMSYQRSPVTAEEIRGIRSIRAIGGHLQPYPSVQCLISEFYNETAELVSRTSYSLTLYLPQVQRPEICNKISSPTVLFTVYYGPSNNGLTHACFEESEKQQCSKISTDNHTITIHDLHPFTNYSIRVSARNYYTRGKSGLGPEVIYQTAEGVPSPPMAISAKPVTPFKIDVTWLPPLFLNGYPISYEIRWKVKDYSKNTLSAIHSGCGEPSGTDLAMSIPAEPGKDHYITVRAYSSNCDTYSDSEEVTVTSYSLPSNLTCQNSTPSSLTVSWIAPNDSSVLYYSLECLQEDGVERHESSTSETQVLSPQNVITINNLTPRTEYNFRLTLTYSGKEEKLTWPQNSFFQCTTDGDRPSTPGIPQVKHIGRQGQLYQVFWQESINNGYEDLIYELEMRSDHLEPDSDGWDLVQNSSNTQWIVDHVSGNINYQFRVRATNEYGSSNYSYSEKPFYLPETEAYIDPGDKTVNIVIASVVAMIILLSVVVAPLCIIYIKKEKCKKILQEVAPNNQLVPDLELATLQDLPMHGHFVHETNALYNLGDLPSDEELITLPHIQRDQIILTKFLGSGAFGEVFEGVVFDLNEEEPYLKIAVKTLKKGATEHEKEEFLKEAKLMSNFKHEHILELLGVCIESNPNFIILELMEGGDLLSFLRSNRPTAFHSSNLTMDDLLSICTDVAKGCKYLESLHFVHRDLAARNCLVSSYDREDRIVKIGDFGLARDIYKNDYYRKEGEGLLPVRWMAPESLVYGVFTSQSDVWSFGVLLWEVMTLGQQPYPARSNMEVLHYVRDGGRLDKPENCPDDLNEIMLSCWSYDADDRPNFCYCLHALEELRRKLEPATLVMPSVYNFTYYCQGAYIGQNNTPNNDETKLQDDNMDSRSTQSDPSAMTVLMSEANAVRRSLSWTNLMSETHNENLGSSERRSINRSKGKQIVNKYLELLGDNEDSDGYQVPVKLADSSKKTTHISERKHVIGNVSAQSSSNNARDLINSSSRNAIAVLPNTSNHKNEFDITSPQAFDSRINSSQLTEGLNLSPAYESASEENEASGICTKSALQWMKDCDEWSTSTASLTTYHFDACIDNQRNSGISTLSCVSGIDMNYTCKSSYC</sequence>
<keyword evidence="9 18" id="KW-1133">Transmembrane helix</keyword>
<dbReference type="InterPro" id="IPR001245">
    <property type="entry name" value="Ser-Thr/Tyr_kinase_cat_dom"/>
</dbReference>
<feature type="domain" description="Fibronectin type-III" evidence="20">
    <location>
        <begin position="1077"/>
        <end position="1175"/>
    </location>
</feature>
<dbReference type="Gene3D" id="2.60.40.10">
    <property type="entry name" value="Immunoglobulins"/>
    <property type="match status" value="5"/>
</dbReference>
<evidence type="ECO:0000256" key="10">
    <source>
        <dbReference type="ARBA" id="ARBA00023136"/>
    </source>
</evidence>
<dbReference type="InterPro" id="IPR013783">
    <property type="entry name" value="Ig-like_fold"/>
</dbReference>
<keyword evidence="8 15" id="KW-0067">ATP-binding</keyword>
<protein>
    <recommendedName>
        <fullName evidence="16">Tyrosine-protein kinase receptor</fullName>
        <ecNumber evidence="16">2.7.10.1</ecNumber>
    </recommendedName>
</protein>
<dbReference type="InterPro" id="IPR036116">
    <property type="entry name" value="FN3_sf"/>
</dbReference>
<dbReference type="EC" id="2.7.10.1" evidence="16"/>
<dbReference type="OrthoDB" id="65481at2759"/>
<dbReference type="GO" id="GO:0032006">
    <property type="term" value="P:regulation of TOR signaling"/>
    <property type="evidence" value="ECO:0007669"/>
    <property type="project" value="TreeGrafter"/>
</dbReference>
<evidence type="ECO:0000256" key="15">
    <source>
        <dbReference type="PROSITE-ProRule" id="PRU10141"/>
    </source>
</evidence>
<evidence type="ECO:0000256" key="16">
    <source>
        <dbReference type="RuleBase" id="RU000312"/>
    </source>
</evidence>
<evidence type="ECO:0000256" key="7">
    <source>
        <dbReference type="ARBA" id="ARBA00022777"/>
    </source>
</evidence>
<dbReference type="STRING" id="407821.A0A087UXD6"/>
<feature type="domain" description="Fibronectin type-III" evidence="20">
    <location>
        <begin position="332"/>
        <end position="436"/>
    </location>
</feature>
<keyword evidence="10 18" id="KW-0472">Membrane</keyword>
<dbReference type="InterPro" id="IPR011009">
    <property type="entry name" value="Kinase-like_dom_sf"/>
</dbReference>
<dbReference type="PANTHER" id="PTHR24416">
    <property type="entry name" value="TYROSINE-PROTEIN KINASE RECEPTOR"/>
    <property type="match status" value="1"/>
</dbReference>
<evidence type="ECO:0000256" key="5">
    <source>
        <dbReference type="ARBA" id="ARBA00022737"/>
    </source>
</evidence>
<feature type="binding site" evidence="15">
    <location>
        <position position="1312"/>
    </location>
    <ligand>
        <name>ATP</name>
        <dbReference type="ChEBI" id="CHEBI:30616"/>
    </ligand>
</feature>
<dbReference type="Pfam" id="PF07714">
    <property type="entry name" value="PK_Tyr_Ser-Thr"/>
    <property type="match status" value="1"/>
</dbReference>
<dbReference type="EMBL" id="KK122150">
    <property type="protein sequence ID" value="KFM82025.1"/>
    <property type="molecule type" value="Genomic_DNA"/>
</dbReference>
<feature type="domain" description="Fibronectin type-III" evidence="20">
    <location>
        <begin position="759"/>
        <end position="871"/>
    </location>
</feature>
<reference evidence="21 22" key="1">
    <citation type="submission" date="2013-11" db="EMBL/GenBank/DDBJ databases">
        <title>Genome sequencing of Stegodyphus mimosarum.</title>
        <authorList>
            <person name="Bechsgaard J."/>
        </authorList>
    </citation>
    <scope>NUCLEOTIDE SEQUENCE [LARGE SCALE GENOMIC DNA]</scope>
</reference>
<organism evidence="21 22">
    <name type="scientific">Stegodyphus mimosarum</name>
    <name type="common">African social velvet spider</name>
    <dbReference type="NCBI Taxonomy" id="407821"/>
    <lineage>
        <taxon>Eukaryota</taxon>
        <taxon>Metazoa</taxon>
        <taxon>Ecdysozoa</taxon>
        <taxon>Arthropoda</taxon>
        <taxon>Chelicerata</taxon>
        <taxon>Arachnida</taxon>
        <taxon>Araneae</taxon>
        <taxon>Araneomorphae</taxon>
        <taxon>Entelegynae</taxon>
        <taxon>Eresoidea</taxon>
        <taxon>Eresidae</taxon>
        <taxon>Stegodyphus</taxon>
    </lineage>
</organism>